<keyword evidence="4" id="KW-0326">Glycosidase</keyword>
<dbReference type="PANTHER" id="PTHR11069:SF23">
    <property type="entry name" value="LYSOSOMAL ACID GLUCOSYLCERAMIDASE"/>
    <property type="match status" value="1"/>
</dbReference>
<feature type="region of interest" description="Disordered" evidence="5">
    <location>
        <begin position="658"/>
        <end position="729"/>
    </location>
</feature>
<accession>A0A8H7C660</accession>
<dbReference type="InterPro" id="IPR046522">
    <property type="entry name" value="DUF6699"/>
</dbReference>
<evidence type="ECO:0000313" key="9">
    <source>
        <dbReference type="Proteomes" id="UP000629468"/>
    </source>
</evidence>
<dbReference type="GO" id="GO:0004348">
    <property type="term" value="F:glucosylceramidase activity"/>
    <property type="evidence" value="ECO:0007669"/>
    <property type="project" value="InterPro"/>
</dbReference>
<dbReference type="EMBL" id="JABXXO010000011">
    <property type="protein sequence ID" value="KAF7764088.1"/>
    <property type="molecule type" value="Genomic_DNA"/>
</dbReference>
<evidence type="ECO:0000256" key="5">
    <source>
        <dbReference type="SAM" id="MobiDB-lite"/>
    </source>
</evidence>
<dbReference type="InterPro" id="IPR033453">
    <property type="entry name" value="Glyco_hydro_30_TIM-barrel"/>
</dbReference>
<feature type="compositionally biased region" description="Polar residues" evidence="5">
    <location>
        <begin position="658"/>
        <end position="669"/>
    </location>
</feature>
<feature type="compositionally biased region" description="Low complexity" evidence="5">
    <location>
        <begin position="529"/>
        <end position="552"/>
    </location>
</feature>
<dbReference type="GO" id="GO:0006680">
    <property type="term" value="P:glucosylceramide catabolic process"/>
    <property type="evidence" value="ECO:0007669"/>
    <property type="project" value="TreeGrafter"/>
</dbReference>
<protein>
    <submittedName>
        <fullName evidence="8">CAZyme family GH30</fullName>
    </submittedName>
</protein>
<dbReference type="Gene3D" id="3.20.20.80">
    <property type="entry name" value="Glycosidases"/>
    <property type="match status" value="1"/>
</dbReference>
<evidence type="ECO:0000256" key="1">
    <source>
        <dbReference type="ARBA" id="ARBA00005382"/>
    </source>
</evidence>
<proteinExistence type="inferred from homology"/>
<evidence type="ECO:0000256" key="2">
    <source>
        <dbReference type="ARBA" id="ARBA00022729"/>
    </source>
</evidence>
<feature type="compositionally biased region" description="Basic residues" evidence="5">
    <location>
        <begin position="603"/>
        <end position="617"/>
    </location>
</feature>
<dbReference type="InterPro" id="IPR017853">
    <property type="entry name" value="GH"/>
</dbReference>
<dbReference type="Proteomes" id="UP000629468">
    <property type="component" value="Unassembled WGS sequence"/>
</dbReference>
<dbReference type="Pfam" id="PF20415">
    <property type="entry name" value="DUF6699"/>
    <property type="match status" value="1"/>
</dbReference>
<evidence type="ECO:0000313" key="8">
    <source>
        <dbReference type="EMBL" id="KAF7764088.1"/>
    </source>
</evidence>
<dbReference type="SUPFAM" id="SSF51445">
    <property type="entry name" value="(Trans)glycosidases"/>
    <property type="match status" value="1"/>
</dbReference>
<evidence type="ECO:0000259" key="6">
    <source>
        <dbReference type="Pfam" id="PF02055"/>
    </source>
</evidence>
<dbReference type="Pfam" id="PF02055">
    <property type="entry name" value="Glyco_hydro_30"/>
    <property type="match status" value="1"/>
</dbReference>
<dbReference type="AlphaFoldDB" id="A0A8H7C660"/>
<gene>
    <name evidence="8" type="ORF">Agabi119p4_8625</name>
</gene>
<feature type="compositionally biased region" description="Low complexity" evidence="5">
    <location>
        <begin position="823"/>
        <end position="835"/>
    </location>
</feature>
<feature type="region of interest" description="Disordered" evidence="5">
    <location>
        <begin position="814"/>
        <end position="836"/>
    </location>
</feature>
<feature type="domain" description="DUF6699" evidence="7">
    <location>
        <begin position="743"/>
        <end position="909"/>
    </location>
</feature>
<feature type="compositionally biased region" description="Low complexity" evidence="5">
    <location>
        <begin position="678"/>
        <end position="689"/>
    </location>
</feature>
<reference evidence="8 9" key="1">
    <citation type="journal article" name="Sci. Rep.">
        <title>Telomere-to-telomere assembled and centromere annotated genomes of the two main subspecies of the button mushroom Agaricus bisporus reveal especially polymorphic chromosome ends.</title>
        <authorList>
            <person name="Sonnenberg A.S.M."/>
            <person name="Sedaghat-Telgerd N."/>
            <person name="Lavrijssen B."/>
            <person name="Ohm R.A."/>
            <person name="Hendrickx P.M."/>
            <person name="Scholtmeijer K."/>
            <person name="Baars J.J.P."/>
            <person name="van Peer A."/>
        </authorList>
    </citation>
    <scope>NUCLEOTIDE SEQUENCE [LARGE SCALE GENOMIC DNA]</scope>
    <source>
        <strain evidence="8 9">H119_p4</strain>
    </source>
</reference>
<feature type="region of interest" description="Disordered" evidence="5">
    <location>
        <begin position="521"/>
        <end position="623"/>
    </location>
</feature>
<keyword evidence="2" id="KW-0732">Signal</keyword>
<evidence type="ECO:0000256" key="3">
    <source>
        <dbReference type="ARBA" id="ARBA00022801"/>
    </source>
</evidence>
<sequence>MVPRVELCEVFVSISSTTVSSNQHCATGSLPLNFTSAGSMLGDVGIIIDDASIFQPMDGFGATLTDSSASVLNKLKNRNYGNYQSLLNAMFNPTDGGTGAGLNYIRVPIGASDFSPSIYSLDDTVGDIAFSSFSIKQIPPYVFNVLHDILAVNRYVKVHLVPWSPPAWMKSGGTMNGGSLRPDMVSVYPIYLLKSVQGFRSEGIPIYAVSIQNEPQNSNPTYPSCTMTPQVEGQIGGSLRALLNNNGLSNVKIIGYEHNWDAASQYPVQLMRTSSNSFDGVAFHCYAGSYMNQDSFTSSFPSKEVYFTECTGTYGSDWWSDIKWYIDNLWVGSISRGSRTGLMWNFALDGSGNPKLPGTNSCGGPGCRPLVTVNSDGTYEFNQEFYAMAQTSKAILPKDSGGSFGQRIGVSVGGSFSWALRASAFVTGRVSSTDWRRYSIVVLNWNDNTNGDWDPIPVRATIEFRGMQVSPDLYDVLPLRLAKRTCYNSRRCIRFLLVLQHYGGLHLLVRGLIFWGRDSSKSDARNARTSSSGRSGQSHSRSASSTTTTSPTKSKHFKYLYADPGQTPPAPIQTTRERSTSFTAARANSPSPLRHAFKDSGLRNHHVHPHMSTHHTSHSLDNANSKVPLYRTCSQKERPTLGQYPAFDSSHSFASVRSSNQSLYSNHSPQRYPPSRNSSSGSVATQSTSHEPRSALKHSAHGHGSGDSTHSRHAHVSFQNPNRPTPIHMHPLLSYGRIQRAPISFNIIFPPSSKTVVDRHTHSPIPPCTLTQPATEPPTFGRFILKCDKLPWEVVATTSGDQLHIGSMGRSSGKRFYIGPTASGRPGSRSSSSSSIPEAVTNMDVLHAIHITLSARVTQVEWDSLGNASRAQRKATRAYEKRCNDMGGGWGAGVRRVDFLGGKTKLVGVEIASEKLGGQSVIFGKLVFSRP</sequence>
<comment type="similarity">
    <text evidence="1 4">Belongs to the glycosyl hydrolase 30 family.</text>
</comment>
<evidence type="ECO:0000256" key="4">
    <source>
        <dbReference type="RuleBase" id="RU361188"/>
    </source>
</evidence>
<evidence type="ECO:0000259" key="7">
    <source>
        <dbReference type="Pfam" id="PF20415"/>
    </source>
</evidence>
<name>A0A8H7C660_AGABI</name>
<dbReference type="GO" id="GO:0016020">
    <property type="term" value="C:membrane"/>
    <property type="evidence" value="ECO:0007669"/>
    <property type="project" value="GOC"/>
</dbReference>
<dbReference type="PANTHER" id="PTHR11069">
    <property type="entry name" value="GLUCOSYLCERAMIDASE"/>
    <property type="match status" value="1"/>
</dbReference>
<comment type="caution">
    <text evidence="8">The sequence shown here is derived from an EMBL/GenBank/DDBJ whole genome shotgun (WGS) entry which is preliminary data.</text>
</comment>
<feature type="domain" description="Glycosyl hydrolase family 30 TIM-barrel" evidence="6">
    <location>
        <begin position="58"/>
        <end position="287"/>
    </location>
</feature>
<keyword evidence="3 4" id="KW-0378">Hydrolase</keyword>
<organism evidence="8 9">
    <name type="scientific">Agaricus bisporus var. burnettii</name>
    <dbReference type="NCBI Taxonomy" id="192524"/>
    <lineage>
        <taxon>Eukaryota</taxon>
        <taxon>Fungi</taxon>
        <taxon>Dikarya</taxon>
        <taxon>Basidiomycota</taxon>
        <taxon>Agaricomycotina</taxon>
        <taxon>Agaricomycetes</taxon>
        <taxon>Agaricomycetidae</taxon>
        <taxon>Agaricales</taxon>
        <taxon>Agaricineae</taxon>
        <taxon>Agaricaceae</taxon>
        <taxon>Agaricus</taxon>
    </lineage>
</organism>
<dbReference type="InterPro" id="IPR001139">
    <property type="entry name" value="Glyco_hydro_30"/>
</dbReference>
<feature type="compositionally biased region" description="Polar residues" evidence="5">
    <location>
        <begin position="580"/>
        <end position="591"/>
    </location>
</feature>